<comment type="caution">
    <text evidence="1">The sequence shown here is derived from an EMBL/GenBank/DDBJ whole genome shotgun (WGS) entry which is preliminary data.</text>
</comment>
<reference evidence="1 2" key="1">
    <citation type="journal article" date="2013" name="Genome Announc.">
        <title>Genome Sequences of Three hpAfrica2 Strains of Helicobacter pylori.</title>
        <authorList>
            <person name="Duncan S.S."/>
            <person name="Bertoli M.T."/>
            <person name="Kersulyte D."/>
            <person name="Valk P.L."/>
            <person name="Tamma S."/>
            <person name="Segal I."/>
            <person name="McClain M.S."/>
            <person name="Cover T.L."/>
            <person name="Berg D.E."/>
        </authorList>
    </citation>
    <scope>NUCLEOTIDE SEQUENCE [LARGE SCALE GENOMIC DNA]</scope>
    <source>
        <strain evidence="1 2">SouthAfrica50</strain>
    </source>
</reference>
<dbReference type="AlphaFoldDB" id="T2SBW1"/>
<gene>
    <name evidence="1" type="ORF">HPSA50_0506</name>
</gene>
<name>T2SBW1_HELPX</name>
<evidence type="ECO:0000313" key="1">
    <source>
        <dbReference type="EMBL" id="EQD90102.1"/>
    </source>
</evidence>
<dbReference type="Proteomes" id="UP000015816">
    <property type="component" value="Unassembled WGS sequence"/>
</dbReference>
<organism evidence="1 2">
    <name type="scientific">Helicobacter pylori SouthAfrica50</name>
    <dbReference type="NCBI Taxonomy" id="1352357"/>
    <lineage>
        <taxon>Bacteria</taxon>
        <taxon>Pseudomonadati</taxon>
        <taxon>Campylobacterota</taxon>
        <taxon>Epsilonproteobacteria</taxon>
        <taxon>Campylobacterales</taxon>
        <taxon>Helicobacteraceae</taxon>
        <taxon>Helicobacter</taxon>
    </lineage>
</organism>
<proteinExistence type="predicted"/>
<dbReference type="EMBL" id="AVNI01000001">
    <property type="protein sequence ID" value="EQD90102.1"/>
    <property type="molecule type" value="Genomic_DNA"/>
</dbReference>
<evidence type="ECO:0000313" key="2">
    <source>
        <dbReference type="Proteomes" id="UP000015816"/>
    </source>
</evidence>
<accession>T2SBW1</accession>
<sequence length="38" mass="4487">MSLIKRNFLQAVYELEGFLKGIATKYPLSFKKMNFTMK</sequence>
<dbReference type="PATRIC" id="fig|1352357.3.peg.494"/>
<protein>
    <submittedName>
        <fullName evidence="1">Uncharacterized protein</fullName>
    </submittedName>
</protein>